<proteinExistence type="predicted"/>
<evidence type="ECO:0000256" key="1">
    <source>
        <dbReference type="SAM" id="MobiDB-lite"/>
    </source>
</evidence>
<dbReference type="AlphaFoldDB" id="A0AAV4TNS0"/>
<protein>
    <submittedName>
        <fullName evidence="2">Uncharacterized protein</fullName>
    </submittedName>
</protein>
<reference evidence="2 3" key="1">
    <citation type="submission" date="2021-06" db="EMBL/GenBank/DDBJ databases">
        <title>Caerostris extrusa draft genome.</title>
        <authorList>
            <person name="Kono N."/>
            <person name="Arakawa K."/>
        </authorList>
    </citation>
    <scope>NUCLEOTIDE SEQUENCE [LARGE SCALE GENOMIC DNA]</scope>
</reference>
<feature type="region of interest" description="Disordered" evidence="1">
    <location>
        <begin position="26"/>
        <end position="45"/>
    </location>
</feature>
<evidence type="ECO:0000313" key="3">
    <source>
        <dbReference type="Proteomes" id="UP001054945"/>
    </source>
</evidence>
<dbReference type="Proteomes" id="UP001054945">
    <property type="component" value="Unassembled WGS sequence"/>
</dbReference>
<comment type="caution">
    <text evidence="2">The sequence shown here is derived from an EMBL/GenBank/DDBJ whole genome shotgun (WGS) entry which is preliminary data.</text>
</comment>
<dbReference type="EMBL" id="BPLR01011571">
    <property type="protein sequence ID" value="GIY47384.1"/>
    <property type="molecule type" value="Genomic_DNA"/>
</dbReference>
<evidence type="ECO:0000313" key="2">
    <source>
        <dbReference type="EMBL" id="GIY47384.1"/>
    </source>
</evidence>
<sequence>MGAGKRSQGMESLLWSPVVRGRNVHQPFPVDDLGSSHKHQTNRPTTNKLTQALLATPLTRIYMSARDYLIAFTTSITAPEESIP</sequence>
<gene>
    <name evidence="2" type="ORF">CEXT_52711</name>
</gene>
<accession>A0AAV4TNS0</accession>
<organism evidence="2 3">
    <name type="scientific">Caerostris extrusa</name>
    <name type="common">Bark spider</name>
    <name type="synonym">Caerostris bankana</name>
    <dbReference type="NCBI Taxonomy" id="172846"/>
    <lineage>
        <taxon>Eukaryota</taxon>
        <taxon>Metazoa</taxon>
        <taxon>Ecdysozoa</taxon>
        <taxon>Arthropoda</taxon>
        <taxon>Chelicerata</taxon>
        <taxon>Arachnida</taxon>
        <taxon>Araneae</taxon>
        <taxon>Araneomorphae</taxon>
        <taxon>Entelegynae</taxon>
        <taxon>Araneoidea</taxon>
        <taxon>Araneidae</taxon>
        <taxon>Caerostris</taxon>
    </lineage>
</organism>
<name>A0AAV4TNS0_CAEEX</name>
<keyword evidence="3" id="KW-1185">Reference proteome</keyword>